<evidence type="ECO:0000259" key="12">
    <source>
        <dbReference type="Pfam" id="PF03313"/>
    </source>
</evidence>
<dbReference type="Gene3D" id="3.30.1330.90">
    <property type="entry name" value="D-3-phosphoglycerate dehydrogenase, domain 3"/>
    <property type="match status" value="1"/>
</dbReference>
<keyword evidence="7 11" id="KW-0408">Iron</keyword>
<dbReference type="GO" id="GO:0003941">
    <property type="term" value="F:L-serine ammonia-lyase activity"/>
    <property type="evidence" value="ECO:0007669"/>
    <property type="project" value="UniProtKB-EC"/>
</dbReference>
<evidence type="ECO:0000256" key="4">
    <source>
        <dbReference type="ARBA" id="ARBA00022432"/>
    </source>
</evidence>
<dbReference type="InterPro" id="IPR005130">
    <property type="entry name" value="Ser_deHydtase-like_asu"/>
</dbReference>
<comment type="pathway">
    <text evidence="2">Carbohydrate biosynthesis; gluconeogenesis.</text>
</comment>
<dbReference type="InterPro" id="IPR004644">
    <property type="entry name" value="Fe-S_L-Ser_mono"/>
</dbReference>
<keyword evidence="8 11" id="KW-0411">Iron-sulfur</keyword>
<dbReference type="InterPro" id="IPR029009">
    <property type="entry name" value="ASB_dom_sf"/>
</dbReference>
<sequence length="475" mass="50331">MAVGVFDLFSVGIGPSSSHTVGPMRAAAGFVREVADAGLLEKVGGLRVDLYGSLAATGHGHGTFTAVLLGLEGFEPEAILPQQVEERLADIAATGRLQLGGELPGATARPLEYGVQDMVLHPLTVLPRHTNGMRFQVLSAADDGNAQVLHEATFFSVGGGFIIRDGEEEAAREELESSKQQLPYPFRTAAELLAHCSSTGLGISDIMMLNEQAARPREEIEAGLVHIYGVMEECKDSAIRREGDLPGGLNVRRRAPGWHERLRKEDPHRDHKYWQEWVNLVALAVNEENASGGRVVTAPTNGAAGIIPAVLFYATHYAPGMEHATREDKEQVVVKFLLTAGAVGVLYKEQASISGAEVGCQGEVGSASSMAAAGLAEVLGGTPMQVENAAEIAMEHNLGLTCDPIGGLVQIPCIERNAIGAAKAVNAAKMALMGDGTHRVSLDQVIVTMRETGRDMSDKYKETATGGLAVNVVEC</sequence>
<dbReference type="EMBL" id="CP093326">
    <property type="protein sequence ID" value="UNK46443.1"/>
    <property type="molecule type" value="Genomic_DNA"/>
</dbReference>
<evidence type="ECO:0000256" key="6">
    <source>
        <dbReference type="ARBA" id="ARBA00022723"/>
    </source>
</evidence>
<dbReference type="RefSeq" id="WP_241914465.1">
    <property type="nucleotide sequence ID" value="NZ_CP093326.1"/>
</dbReference>
<name>A0ABY3WB93_9MICC</name>
<evidence type="ECO:0000256" key="5">
    <source>
        <dbReference type="ARBA" id="ARBA00022485"/>
    </source>
</evidence>
<feature type="domain" description="Serine dehydratase beta chain" evidence="13">
    <location>
        <begin position="5"/>
        <end position="166"/>
    </location>
</feature>
<gene>
    <name evidence="14" type="ORF">MNQ99_03475</name>
</gene>
<dbReference type="Proteomes" id="UP000829069">
    <property type="component" value="Chromosome"/>
</dbReference>
<evidence type="ECO:0000256" key="7">
    <source>
        <dbReference type="ARBA" id="ARBA00023004"/>
    </source>
</evidence>
<evidence type="ECO:0000256" key="9">
    <source>
        <dbReference type="ARBA" id="ARBA00023239"/>
    </source>
</evidence>
<keyword evidence="6 11" id="KW-0479">Metal-binding</keyword>
<dbReference type="PANTHER" id="PTHR30182">
    <property type="entry name" value="L-SERINE DEHYDRATASE"/>
    <property type="match status" value="1"/>
</dbReference>
<dbReference type="EC" id="4.3.1.17" evidence="11"/>
<reference evidence="14 15" key="1">
    <citation type="submission" date="2022-03" db="EMBL/GenBank/DDBJ databases">
        <title>Isotopic signatures of nitrous oxide derived from detoxification processes.</title>
        <authorList>
            <person name="Behrendt U."/>
            <person name="Buchen C."/>
            <person name="Well R."/>
            <person name="Ulrich A."/>
            <person name="Rohe L."/>
            <person name="Kolb S."/>
            <person name="Schloter M."/>
            <person name="Horn M.A."/>
            <person name="Augustin J."/>
        </authorList>
    </citation>
    <scope>NUCLEOTIDE SEQUENCE [LARGE SCALE GENOMIC DNA]</scope>
    <source>
        <strain evidence="14 15">S4-C24</strain>
    </source>
</reference>
<dbReference type="Pfam" id="PF03313">
    <property type="entry name" value="SDH_alpha"/>
    <property type="match status" value="1"/>
</dbReference>
<keyword evidence="9 11" id="KW-0456">Lyase</keyword>
<evidence type="ECO:0000256" key="1">
    <source>
        <dbReference type="ARBA" id="ARBA00001966"/>
    </source>
</evidence>
<feature type="domain" description="Serine dehydratase-like alpha subunit" evidence="12">
    <location>
        <begin position="199"/>
        <end position="469"/>
    </location>
</feature>
<evidence type="ECO:0000256" key="10">
    <source>
        <dbReference type="ARBA" id="ARBA00049406"/>
    </source>
</evidence>
<keyword evidence="4 11" id="KW-0312">Gluconeogenesis</keyword>
<proteinExistence type="inferred from homology"/>
<evidence type="ECO:0000256" key="8">
    <source>
        <dbReference type="ARBA" id="ARBA00023014"/>
    </source>
</evidence>
<dbReference type="Pfam" id="PF03315">
    <property type="entry name" value="SDH_beta"/>
    <property type="match status" value="1"/>
</dbReference>
<evidence type="ECO:0000313" key="15">
    <source>
        <dbReference type="Proteomes" id="UP000829069"/>
    </source>
</evidence>
<comment type="catalytic activity">
    <reaction evidence="10 11">
        <text>L-serine = pyruvate + NH4(+)</text>
        <dbReference type="Rhea" id="RHEA:19169"/>
        <dbReference type="ChEBI" id="CHEBI:15361"/>
        <dbReference type="ChEBI" id="CHEBI:28938"/>
        <dbReference type="ChEBI" id="CHEBI:33384"/>
        <dbReference type="EC" id="4.3.1.17"/>
    </reaction>
</comment>
<organism evidence="14 15">
    <name type="scientific">Arthrobacter sulfonylureivorans</name>
    <dbReference type="NCBI Taxonomy" id="2486855"/>
    <lineage>
        <taxon>Bacteria</taxon>
        <taxon>Bacillati</taxon>
        <taxon>Actinomycetota</taxon>
        <taxon>Actinomycetes</taxon>
        <taxon>Micrococcales</taxon>
        <taxon>Micrococcaceae</taxon>
        <taxon>Arthrobacter</taxon>
    </lineage>
</organism>
<evidence type="ECO:0000256" key="3">
    <source>
        <dbReference type="ARBA" id="ARBA00008636"/>
    </source>
</evidence>
<keyword evidence="5 11" id="KW-0004">4Fe-4S</keyword>
<dbReference type="PANTHER" id="PTHR30182:SF1">
    <property type="entry name" value="L-SERINE DEHYDRATASE 1"/>
    <property type="match status" value="1"/>
</dbReference>
<keyword evidence="15" id="KW-1185">Reference proteome</keyword>
<evidence type="ECO:0000259" key="13">
    <source>
        <dbReference type="Pfam" id="PF03315"/>
    </source>
</evidence>
<dbReference type="InterPro" id="IPR051318">
    <property type="entry name" value="Fe-S_L-Ser"/>
</dbReference>
<accession>A0ABY3WB93</accession>
<comment type="cofactor">
    <cofactor evidence="1 11">
        <name>[4Fe-4S] cluster</name>
        <dbReference type="ChEBI" id="CHEBI:49883"/>
    </cofactor>
</comment>
<evidence type="ECO:0000313" key="14">
    <source>
        <dbReference type="EMBL" id="UNK46443.1"/>
    </source>
</evidence>
<comment type="similarity">
    <text evidence="3 11">Belongs to the iron-sulfur dependent L-serine dehydratase family.</text>
</comment>
<evidence type="ECO:0000256" key="2">
    <source>
        <dbReference type="ARBA" id="ARBA00004742"/>
    </source>
</evidence>
<evidence type="ECO:0000256" key="11">
    <source>
        <dbReference type="RuleBase" id="RU366059"/>
    </source>
</evidence>
<dbReference type="NCBIfam" id="TIGR00720">
    <property type="entry name" value="sda_mono"/>
    <property type="match status" value="1"/>
</dbReference>
<dbReference type="InterPro" id="IPR005131">
    <property type="entry name" value="Ser_deHydtase_bsu"/>
</dbReference>
<dbReference type="SUPFAM" id="SSF143548">
    <property type="entry name" value="Serine metabolism enzymes domain"/>
    <property type="match status" value="1"/>
</dbReference>
<protein>
    <recommendedName>
        <fullName evidence="11">L-serine dehydratase</fullName>
        <ecNumber evidence="11">4.3.1.17</ecNumber>
    </recommendedName>
</protein>